<keyword evidence="3" id="KW-1185">Reference proteome</keyword>
<proteinExistence type="predicted"/>
<comment type="caution">
    <text evidence="2">The sequence shown here is derived from an EMBL/GenBank/DDBJ whole genome shotgun (WGS) entry which is preliminary data.</text>
</comment>
<evidence type="ECO:0000313" key="3">
    <source>
        <dbReference type="Proteomes" id="UP000551353"/>
    </source>
</evidence>
<sequence>MAASRLPGIPQRFAYQAIEISKSVNPELFAQCANITPRALAEIAKTEPDVQALINERVEAGEIFTAAKVKEIRDEAGVIAGLPSQASRRKAGPNRTNAAANHGTLQHRRPEGLPRCRHAEIDALPRQHL</sequence>
<reference evidence="2 3" key="1">
    <citation type="submission" date="2020-08" db="EMBL/GenBank/DDBJ databases">
        <title>Genomic Encyclopedia of Type Strains, Phase IV (KMG-V): Genome sequencing to study the core and pangenomes of soil and plant-associated prokaryotes.</title>
        <authorList>
            <person name="Whitman W."/>
        </authorList>
    </citation>
    <scope>NUCLEOTIDE SEQUENCE [LARGE SCALE GENOMIC DNA]</scope>
    <source>
        <strain evidence="2 3">SEMIA 4087</strain>
    </source>
</reference>
<gene>
    <name evidence="2" type="ORF">GGD56_005312</name>
</gene>
<dbReference type="RefSeq" id="WP_022715537.1">
    <property type="nucleotide sequence ID" value="NZ_JACIFX010000008.1"/>
</dbReference>
<evidence type="ECO:0000313" key="2">
    <source>
        <dbReference type="EMBL" id="MBB4231434.1"/>
    </source>
</evidence>
<feature type="region of interest" description="Disordered" evidence="1">
    <location>
        <begin position="81"/>
        <end position="116"/>
    </location>
</feature>
<dbReference type="Proteomes" id="UP000551353">
    <property type="component" value="Unassembled WGS sequence"/>
</dbReference>
<accession>A0ABR6IU52</accession>
<evidence type="ECO:0000256" key="1">
    <source>
        <dbReference type="SAM" id="MobiDB-lite"/>
    </source>
</evidence>
<organism evidence="2 3">
    <name type="scientific">Rhizobium mongolense</name>
    <dbReference type="NCBI Taxonomy" id="57676"/>
    <lineage>
        <taxon>Bacteria</taxon>
        <taxon>Pseudomonadati</taxon>
        <taxon>Pseudomonadota</taxon>
        <taxon>Alphaproteobacteria</taxon>
        <taxon>Hyphomicrobiales</taxon>
        <taxon>Rhizobiaceae</taxon>
        <taxon>Rhizobium/Agrobacterium group</taxon>
        <taxon>Rhizobium</taxon>
    </lineage>
</organism>
<protein>
    <submittedName>
        <fullName evidence="2">Uncharacterized protein</fullName>
    </submittedName>
</protein>
<name>A0ABR6IU52_9HYPH</name>
<dbReference type="EMBL" id="JACIFX010000008">
    <property type="protein sequence ID" value="MBB4231434.1"/>
    <property type="molecule type" value="Genomic_DNA"/>
</dbReference>